<sequence>MSKIVNITEKLEMDGNPYLVIKDEKLEVNADAATMLKIMGKYGEIEESEATPKDILDLYDLMFPEESRMKIEKLKLSFNDLTVVVMEAQKLITGAEETEGESQTHTMT</sequence>
<dbReference type="RefSeq" id="WP_118393433.1">
    <property type="nucleotide sequence ID" value="NZ_QROS01000016.1"/>
</dbReference>
<dbReference type="EMBL" id="QROS01000016">
    <property type="protein sequence ID" value="RHL43687.1"/>
    <property type="molecule type" value="Genomic_DNA"/>
</dbReference>
<evidence type="ECO:0000313" key="1">
    <source>
        <dbReference type="EMBL" id="RHL43687.1"/>
    </source>
</evidence>
<accession>A0A415L5F0</accession>
<gene>
    <name evidence="1" type="ORF">DW021_15320</name>
</gene>
<proteinExistence type="predicted"/>
<protein>
    <submittedName>
        <fullName evidence="1">Uncharacterized protein</fullName>
    </submittedName>
</protein>
<name>A0A415L5F0_9FIRM</name>
<evidence type="ECO:0000313" key="2">
    <source>
        <dbReference type="Proteomes" id="UP000285897"/>
    </source>
</evidence>
<reference evidence="1 2" key="1">
    <citation type="submission" date="2018-08" db="EMBL/GenBank/DDBJ databases">
        <title>A genome reference for cultivated species of the human gut microbiota.</title>
        <authorList>
            <person name="Zou Y."/>
            <person name="Xue W."/>
            <person name="Luo G."/>
        </authorList>
    </citation>
    <scope>NUCLEOTIDE SEQUENCE [LARGE SCALE GENOMIC DNA]</scope>
    <source>
        <strain evidence="1 2">AF37-6AC</strain>
    </source>
</reference>
<dbReference type="Proteomes" id="UP000285897">
    <property type="component" value="Unassembled WGS sequence"/>
</dbReference>
<dbReference type="AlphaFoldDB" id="A0A415L5F0"/>
<comment type="caution">
    <text evidence="1">The sequence shown here is derived from an EMBL/GenBank/DDBJ whole genome shotgun (WGS) entry which is preliminary data.</text>
</comment>
<organism evidence="1 2">
    <name type="scientific">Blautia obeum</name>
    <dbReference type="NCBI Taxonomy" id="40520"/>
    <lineage>
        <taxon>Bacteria</taxon>
        <taxon>Bacillati</taxon>
        <taxon>Bacillota</taxon>
        <taxon>Clostridia</taxon>
        <taxon>Lachnospirales</taxon>
        <taxon>Lachnospiraceae</taxon>
        <taxon>Blautia</taxon>
    </lineage>
</organism>